<proteinExistence type="predicted"/>
<reference evidence="1 2" key="2">
    <citation type="journal article" date="2011" name="Mol. Biol. Evol.">
        <title>Unity in variety--the pan-genome of the Chlamydiae.</title>
        <authorList>
            <person name="Collingro A."/>
            <person name="Tischler P."/>
            <person name="Weinmaier T."/>
            <person name="Penz T."/>
            <person name="Heinz E."/>
            <person name="Brunham R.C."/>
            <person name="Read T.D."/>
            <person name="Bavoil P.M."/>
            <person name="Sachse K."/>
            <person name="Kahane S."/>
            <person name="Friedman M.G."/>
            <person name="Rattei T."/>
            <person name="Myers G.S."/>
            <person name="Horn M."/>
        </authorList>
    </citation>
    <scope>NUCLEOTIDE SEQUENCE [LARGE SCALE GENOMIC DNA]</scope>
    <source>
        <strain evidence="2">UV7</strain>
    </source>
</reference>
<accession>F8KX30</accession>
<reference key="1">
    <citation type="journal article" date="2011" name="Mol. Biol. Evol.">
        <title>Unity in variety -- the pan-genome of the Chlamydiae.</title>
        <authorList>
            <person name="Collingro A."/>
            <person name="Tischler P."/>
            <person name="Weinmaier T."/>
            <person name="Penz T."/>
            <person name="Heinz E."/>
            <person name="Brunham R.C."/>
            <person name="Read T.D."/>
            <person name="Bavoil P.M."/>
            <person name="Sachse K."/>
            <person name="Kahane S."/>
            <person name="Friedman M.G."/>
            <person name="Rattei T."/>
            <person name="Myers G.S.A."/>
            <person name="Horn M."/>
        </authorList>
    </citation>
    <scope>NUCLEOTIDE SEQUENCE</scope>
    <source>
        <strain>UV7</strain>
    </source>
</reference>
<dbReference type="HOGENOM" id="CLU_553041_0_0_0"/>
<sequence length="537" mass="63200">MLPERLHTNLAYYEMGIHQNTPATLYILKYLKKYSTPNKTNEQKLIEICHSAILYLESTKQAFSLSSKLKKIMIKYAPRDRQTSLKCILEFAFNCFKKDHTKVKETKKALSQLQQVLKKEKDLEKCIRYCEKNKLPKSLKKVLLNTLSATTINPEQEEIPYYHLAMRSVDIYIWKDNSTSHVALKVARQYMSFRPVVDQQRSKCRNHFDDLRDIGRIAEHKITLHGLATDEIIEKFAILKQLDWQETTEEHCTSALIGLLILGGLKGNFSSFPDRRDIKIILEDARRSPAMLQIEQLNEEVHYDYVLEDKIKDIFKNHITLNQLLEVLSKAQKKEETEFGKTLITENNTAKRKRDIYKAIYAHTGIDIKLKLFRLKKALILGYYKYPKENPIRIRAHFLYEMVHELFSKMIYEYLDLRNEVTFDNCKAFFNLIDQINVTDRQESYNEKPFSFDFLNDLLKSYPDEGKTGEEAEKYIEQTKELKEKWSFRIRHLKNLVTKIFAHDVQLPKAPIEFDQILDLVHGIYANTVSTYNLRGS</sequence>
<evidence type="ECO:0000313" key="2">
    <source>
        <dbReference type="Proteomes" id="UP000000495"/>
    </source>
</evidence>
<name>F8KX30_PARAV</name>
<dbReference type="RefSeq" id="WP_013924434.1">
    <property type="nucleotide sequence ID" value="NC_015702.1"/>
</dbReference>
<protein>
    <submittedName>
        <fullName evidence="1">Uncharacterized protein</fullName>
    </submittedName>
</protein>
<dbReference type="Proteomes" id="UP000000495">
    <property type="component" value="Chromosome"/>
</dbReference>
<gene>
    <name evidence="1" type="ordered locus">PUV_05470</name>
</gene>
<dbReference type="EMBL" id="FR872580">
    <property type="protein sequence ID" value="CCB85497.1"/>
    <property type="molecule type" value="Genomic_DNA"/>
</dbReference>
<keyword evidence="2" id="KW-1185">Reference proteome</keyword>
<organism evidence="1 2">
    <name type="scientific">Parachlamydia acanthamoebae (strain UV7)</name>
    <dbReference type="NCBI Taxonomy" id="765952"/>
    <lineage>
        <taxon>Bacteria</taxon>
        <taxon>Pseudomonadati</taxon>
        <taxon>Chlamydiota</taxon>
        <taxon>Chlamydiia</taxon>
        <taxon>Parachlamydiales</taxon>
        <taxon>Parachlamydiaceae</taxon>
        <taxon>Parachlamydia</taxon>
    </lineage>
</organism>
<dbReference type="KEGG" id="puv:PUV_05470"/>
<dbReference type="AlphaFoldDB" id="F8KX30"/>
<evidence type="ECO:0000313" key="1">
    <source>
        <dbReference type="EMBL" id="CCB85497.1"/>
    </source>
</evidence>